<dbReference type="AlphaFoldDB" id="A0A9P6TWQ8"/>
<accession>A0A9P6TWQ8</accession>
<comment type="caution">
    <text evidence="2">The sequence shown here is derived from an EMBL/GenBank/DDBJ whole genome shotgun (WGS) entry which is preliminary data.</text>
</comment>
<evidence type="ECO:0000313" key="2">
    <source>
        <dbReference type="EMBL" id="KAG0249296.1"/>
    </source>
</evidence>
<evidence type="ECO:0000256" key="1">
    <source>
        <dbReference type="SAM" id="MobiDB-lite"/>
    </source>
</evidence>
<name>A0A9P6TWQ8_9FUNG</name>
<organism evidence="2 3">
    <name type="scientific">Mortierella polycephala</name>
    <dbReference type="NCBI Taxonomy" id="41804"/>
    <lineage>
        <taxon>Eukaryota</taxon>
        <taxon>Fungi</taxon>
        <taxon>Fungi incertae sedis</taxon>
        <taxon>Mucoromycota</taxon>
        <taxon>Mortierellomycotina</taxon>
        <taxon>Mortierellomycetes</taxon>
        <taxon>Mortierellales</taxon>
        <taxon>Mortierellaceae</taxon>
        <taxon>Mortierella</taxon>
    </lineage>
</organism>
<feature type="compositionally biased region" description="Low complexity" evidence="1">
    <location>
        <begin position="1"/>
        <end position="10"/>
    </location>
</feature>
<proteinExistence type="predicted"/>
<sequence length="79" mass="9069">QQQDQQQQQDLGAQDMEGVAAPHDLLPSMMSRIKARTKFRNAVGAVRAINSMRKRHEDLREVHPEEVSHVLHRGDEEMV</sequence>
<reference evidence="2" key="1">
    <citation type="journal article" date="2020" name="Fungal Divers.">
        <title>Resolving the Mortierellaceae phylogeny through synthesis of multi-gene phylogenetics and phylogenomics.</title>
        <authorList>
            <person name="Vandepol N."/>
            <person name="Liber J."/>
            <person name="Desiro A."/>
            <person name="Na H."/>
            <person name="Kennedy M."/>
            <person name="Barry K."/>
            <person name="Grigoriev I.V."/>
            <person name="Miller A.N."/>
            <person name="O'Donnell K."/>
            <person name="Stajich J.E."/>
            <person name="Bonito G."/>
        </authorList>
    </citation>
    <scope>NUCLEOTIDE SEQUENCE</scope>
    <source>
        <strain evidence="2">KOD948</strain>
    </source>
</reference>
<feature type="region of interest" description="Disordered" evidence="1">
    <location>
        <begin position="1"/>
        <end position="21"/>
    </location>
</feature>
<feature type="non-terminal residue" evidence="2">
    <location>
        <position position="1"/>
    </location>
</feature>
<dbReference type="Proteomes" id="UP000726737">
    <property type="component" value="Unassembled WGS sequence"/>
</dbReference>
<gene>
    <name evidence="2" type="ORF">BG011_009436</name>
</gene>
<evidence type="ECO:0000313" key="3">
    <source>
        <dbReference type="Proteomes" id="UP000726737"/>
    </source>
</evidence>
<keyword evidence="3" id="KW-1185">Reference proteome</keyword>
<protein>
    <submittedName>
        <fullName evidence="2">Uncharacterized protein</fullName>
    </submittedName>
</protein>
<dbReference type="EMBL" id="JAAAJA010000841">
    <property type="protein sequence ID" value="KAG0249296.1"/>
    <property type="molecule type" value="Genomic_DNA"/>
</dbReference>
<feature type="region of interest" description="Disordered" evidence="1">
    <location>
        <begin position="57"/>
        <end position="79"/>
    </location>
</feature>